<comment type="caution">
    <text evidence="9">The sequence shown here is derived from an EMBL/GenBank/DDBJ whole genome shotgun (WGS) entry which is preliminary data.</text>
</comment>
<dbReference type="GO" id="GO:0043328">
    <property type="term" value="P:protein transport to vacuole involved in ubiquitin-dependent protein catabolic process via the multivesicular body sorting pathway"/>
    <property type="evidence" value="ECO:0007669"/>
    <property type="project" value="InterPro"/>
</dbReference>
<feature type="region of interest" description="Disordered" evidence="6">
    <location>
        <begin position="377"/>
        <end position="430"/>
    </location>
</feature>
<comment type="subcellular location">
    <subcellularLocation>
        <location evidence="1">Membrane</location>
        <topology evidence="1">Peripheral membrane protein</topology>
    </subcellularLocation>
</comment>
<dbReference type="SMART" id="SM00288">
    <property type="entry name" value="VHS"/>
    <property type="match status" value="1"/>
</dbReference>
<dbReference type="Pfam" id="PF00790">
    <property type="entry name" value="VHS"/>
    <property type="match status" value="1"/>
</dbReference>
<dbReference type="InterPro" id="IPR044836">
    <property type="entry name" value="TOL_plant"/>
</dbReference>
<dbReference type="SUPFAM" id="SSF89009">
    <property type="entry name" value="GAT-like domain"/>
    <property type="match status" value="1"/>
</dbReference>
<dbReference type="InterPro" id="IPR038425">
    <property type="entry name" value="GAT_sf"/>
</dbReference>
<dbReference type="EMBL" id="JAMQYH010000005">
    <property type="protein sequence ID" value="KAJ1686655.1"/>
    <property type="molecule type" value="Genomic_DNA"/>
</dbReference>
<dbReference type="CDD" id="cd03561">
    <property type="entry name" value="VHS"/>
    <property type="match status" value="1"/>
</dbReference>
<feature type="region of interest" description="Disordered" evidence="6">
    <location>
        <begin position="170"/>
        <end position="189"/>
    </location>
</feature>
<dbReference type="GO" id="GO:0016020">
    <property type="term" value="C:membrane"/>
    <property type="evidence" value="ECO:0007669"/>
    <property type="project" value="UniProtKB-SubCell"/>
</dbReference>
<feature type="domain" description="VHS" evidence="7">
    <location>
        <begin position="17"/>
        <end position="146"/>
    </location>
</feature>
<evidence type="ECO:0000256" key="2">
    <source>
        <dbReference type="ARBA" id="ARBA00007708"/>
    </source>
</evidence>
<dbReference type="InterPro" id="IPR008942">
    <property type="entry name" value="ENTH_VHS"/>
</dbReference>
<keyword evidence="10" id="KW-1185">Reference proteome</keyword>
<dbReference type="GO" id="GO:0043130">
    <property type="term" value="F:ubiquitin binding"/>
    <property type="evidence" value="ECO:0007669"/>
    <property type="project" value="InterPro"/>
</dbReference>
<organism evidence="9 10">
    <name type="scientific">Rhynchospora breviuscula</name>
    <dbReference type="NCBI Taxonomy" id="2022672"/>
    <lineage>
        <taxon>Eukaryota</taxon>
        <taxon>Viridiplantae</taxon>
        <taxon>Streptophyta</taxon>
        <taxon>Embryophyta</taxon>
        <taxon>Tracheophyta</taxon>
        <taxon>Spermatophyta</taxon>
        <taxon>Magnoliopsida</taxon>
        <taxon>Liliopsida</taxon>
        <taxon>Poales</taxon>
        <taxon>Cyperaceae</taxon>
        <taxon>Cyperoideae</taxon>
        <taxon>Rhynchosporeae</taxon>
        <taxon>Rhynchospora</taxon>
    </lineage>
</organism>
<evidence type="ECO:0000313" key="10">
    <source>
        <dbReference type="Proteomes" id="UP001151287"/>
    </source>
</evidence>
<protein>
    <submittedName>
        <fullName evidence="9">Uncharacterized protein</fullName>
    </submittedName>
</protein>
<evidence type="ECO:0000256" key="6">
    <source>
        <dbReference type="SAM" id="MobiDB-lite"/>
    </source>
</evidence>
<dbReference type="GO" id="GO:0005737">
    <property type="term" value="C:cytoplasm"/>
    <property type="evidence" value="ECO:0007669"/>
    <property type="project" value="UniProtKB-ARBA"/>
</dbReference>
<dbReference type="Proteomes" id="UP001151287">
    <property type="component" value="Unassembled WGS sequence"/>
</dbReference>
<feature type="compositionally biased region" description="Polar residues" evidence="6">
    <location>
        <begin position="506"/>
        <end position="536"/>
    </location>
</feature>
<evidence type="ECO:0000259" key="7">
    <source>
        <dbReference type="PROSITE" id="PS50179"/>
    </source>
</evidence>
<evidence type="ECO:0000256" key="5">
    <source>
        <dbReference type="ARBA" id="ARBA00023136"/>
    </source>
</evidence>
<dbReference type="GO" id="GO:0035091">
    <property type="term" value="F:phosphatidylinositol binding"/>
    <property type="evidence" value="ECO:0007669"/>
    <property type="project" value="InterPro"/>
</dbReference>
<dbReference type="SUPFAM" id="SSF48464">
    <property type="entry name" value="ENTH/VHS domain"/>
    <property type="match status" value="1"/>
</dbReference>
<dbReference type="PROSITE" id="PS50179">
    <property type="entry name" value="VHS"/>
    <property type="match status" value="1"/>
</dbReference>
<feature type="compositionally biased region" description="Polar residues" evidence="6">
    <location>
        <begin position="571"/>
        <end position="584"/>
    </location>
</feature>
<reference evidence="9" key="1">
    <citation type="journal article" date="2022" name="Cell">
        <title>Repeat-based holocentromeres influence genome architecture and karyotype evolution.</title>
        <authorList>
            <person name="Hofstatter P.G."/>
            <person name="Thangavel G."/>
            <person name="Lux T."/>
            <person name="Neumann P."/>
            <person name="Vondrak T."/>
            <person name="Novak P."/>
            <person name="Zhang M."/>
            <person name="Costa L."/>
            <person name="Castellani M."/>
            <person name="Scott A."/>
            <person name="Toegelov H."/>
            <person name="Fuchs J."/>
            <person name="Mata-Sucre Y."/>
            <person name="Dias Y."/>
            <person name="Vanzela A.L.L."/>
            <person name="Huettel B."/>
            <person name="Almeida C.C.S."/>
            <person name="Simkova H."/>
            <person name="Souza G."/>
            <person name="Pedrosa-Harand A."/>
            <person name="Macas J."/>
            <person name="Mayer K.F.X."/>
            <person name="Houben A."/>
            <person name="Marques A."/>
        </authorList>
    </citation>
    <scope>NUCLEOTIDE SEQUENCE</scope>
    <source>
        <strain evidence="9">RhyBre1mFocal</strain>
    </source>
</reference>
<feature type="region of interest" description="Disordered" evidence="6">
    <location>
        <begin position="567"/>
        <end position="593"/>
    </location>
</feature>
<dbReference type="CDD" id="cd14231">
    <property type="entry name" value="GAT_GGA-like_plant"/>
    <property type="match status" value="1"/>
</dbReference>
<dbReference type="Gene3D" id="1.25.40.90">
    <property type="match status" value="1"/>
</dbReference>
<keyword evidence="3" id="KW-0813">Transport</keyword>
<evidence type="ECO:0000313" key="9">
    <source>
        <dbReference type="EMBL" id="KAJ1686655.1"/>
    </source>
</evidence>
<dbReference type="InterPro" id="IPR002014">
    <property type="entry name" value="VHS_dom"/>
</dbReference>
<dbReference type="Gene3D" id="1.20.58.160">
    <property type="match status" value="1"/>
</dbReference>
<accession>A0A9Q0HI32</accession>
<dbReference type="AlphaFoldDB" id="A0A9Q0HI32"/>
<comment type="similarity">
    <text evidence="2">Belongs to the TOM1 family.</text>
</comment>
<keyword evidence="4" id="KW-0653">Protein transport</keyword>
<dbReference type="OrthoDB" id="2018246at2759"/>
<feature type="region of interest" description="Disordered" evidence="6">
    <location>
        <begin position="506"/>
        <end position="541"/>
    </location>
</feature>
<dbReference type="PANTHER" id="PTHR45898:SF2">
    <property type="entry name" value="TOM1-LIKE PROTEIN 6"/>
    <property type="match status" value="1"/>
</dbReference>
<feature type="compositionally biased region" description="Low complexity" evidence="6">
    <location>
        <begin position="409"/>
        <end position="418"/>
    </location>
</feature>
<evidence type="ECO:0000259" key="8">
    <source>
        <dbReference type="PROSITE" id="PS50909"/>
    </source>
</evidence>
<dbReference type="Pfam" id="PF03127">
    <property type="entry name" value="GAT"/>
    <property type="match status" value="1"/>
</dbReference>
<name>A0A9Q0HI32_9POAL</name>
<feature type="domain" description="GAT" evidence="8">
    <location>
        <begin position="189"/>
        <end position="277"/>
    </location>
</feature>
<proteinExistence type="inferred from homology"/>
<evidence type="ECO:0000256" key="3">
    <source>
        <dbReference type="ARBA" id="ARBA00022448"/>
    </source>
</evidence>
<dbReference type="InterPro" id="IPR004152">
    <property type="entry name" value="GAT_dom"/>
</dbReference>
<sequence>MMSSLGHVSASSLVEKATSHLLIGPDWAMNLEICDMINTNRWQTKEVVRAIRKRLQNKHSNVQFLAMTLLETMMKNCGGSVRFEVAEHELLPEMVKIVRKQTDFQVRDKALILLDSWQEAFGGPGGQHPQYYWAYIELKRSGVQFPRRAPDAPLTFENATSSSSHLSAQSYASGIASNSQTPGERGGPAVVHMSMSELHNMRSAMELLSEMLRAVNPRDRVAIKDEVITDLVSQCKSSQNKLVQLINSTGDEQVLAEALTINDSLQNVIAKYEAIASGILPPEPAPVVPSPVAPPPVVPAPVVEETKFEEDEDDEFAQIAQRKLKGKGVEQEAMSSQSDVTVEESVASNALVVIDQPPPTEASKQQDMIDLLTLALYDPNPTSSDNSTPPQPATTSPTSTTTVDPNPWALVPVSSLASPPSPQPQPLPQTYYPYNQGYNYNPYNNYVASWAQPAAQPTQTQYYPSNPYAYPSTQYQVPPAPTPAPAPAPAPATAYAPMQRFNSFGGTAGASNTTASPVTAIPASSSSGGNPMNVSQPALKKDMPAGSKPYYMPDNLFGDLIDVKSFGAGNKVSNRGSSSMTSSPGKPMVNGKK</sequence>
<gene>
    <name evidence="9" type="ORF">LUZ63_018045</name>
</gene>
<keyword evidence="5" id="KW-0472">Membrane</keyword>
<feature type="compositionally biased region" description="Low complexity" evidence="6">
    <location>
        <begin position="378"/>
        <end position="402"/>
    </location>
</feature>
<dbReference type="PANTHER" id="PTHR45898">
    <property type="entry name" value="TOM1-LIKE PROTEIN"/>
    <property type="match status" value="1"/>
</dbReference>
<dbReference type="PROSITE" id="PS50909">
    <property type="entry name" value="GAT"/>
    <property type="match status" value="1"/>
</dbReference>
<evidence type="ECO:0000256" key="1">
    <source>
        <dbReference type="ARBA" id="ARBA00004170"/>
    </source>
</evidence>
<evidence type="ECO:0000256" key="4">
    <source>
        <dbReference type="ARBA" id="ARBA00022927"/>
    </source>
</evidence>